<proteinExistence type="predicted"/>
<dbReference type="AlphaFoldDB" id="A0A250WPJ7"/>
<protein>
    <submittedName>
        <fullName evidence="2">Uncharacterized protein</fullName>
    </submittedName>
</protein>
<evidence type="ECO:0000313" key="2">
    <source>
        <dbReference type="EMBL" id="GAX72743.1"/>
    </source>
</evidence>
<gene>
    <name evidence="2" type="ORF">CEUSTIGMA_g199.t1</name>
</gene>
<reference evidence="2 3" key="1">
    <citation type="submission" date="2017-08" db="EMBL/GenBank/DDBJ databases">
        <title>Acidophilic green algal genome provides insights into adaptation to an acidic environment.</title>
        <authorList>
            <person name="Hirooka S."/>
            <person name="Hirose Y."/>
            <person name="Kanesaki Y."/>
            <person name="Higuchi S."/>
            <person name="Fujiwara T."/>
            <person name="Onuma R."/>
            <person name="Era A."/>
            <person name="Ohbayashi R."/>
            <person name="Uzuka A."/>
            <person name="Nozaki H."/>
            <person name="Yoshikawa H."/>
            <person name="Miyagishima S.Y."/>
        </authorList>
    </citation>
    <scope>NUCLEOTIDE SEQUENCE [LARGE SCALE GENOMIC DNA]</scope>
    <source>
        <strain evidence="2 3">NIES-2499</strain>
    </source>
</reference>
<evidence type="ECO:0000256" key="1">
    <source>
        <dbReference type="SAM" id="MobiDB-lite"/>
    </source>
</evidence>
<organism evidence="2 3">
    <name type="scientific">Chlamydomonas eustigma</name>
    <dbReference type="NCBI Taxonomy" id="1157962"/>
    <lineage>
        <taxon>Eukaryota</taxon>
        <taxon>Viridiplantae</taxon>
        <taxon>Chlorophyta</taxon>
        <taxon>core chlorophytes</taxon>
        <taxon>Chlorophyceae</taxon>
        <taxon>CS clade</taxon>
        <taxon>Chlamydomonadales</taxon>
        <taxon>Chlamydomonadaceae</taxon>
        <taxon>Chlamydomonas</taxon>
    </lineage>
</organism>
<feature type="region of interest" description="Disordered" evidence="1">
    <location>
        <begin position="247"/>
        <end position="295"/>
    </location>
</feature>
<feature type="compositionally biased region" description="Low complexity" evidence="1">
    <location>
        <begin position="220"/>
        <end position="233"/>
    </location>
</feature>
<dbReference type="Proteomes" id="UP000232323">
    <property type="component" value="Unassembled WGS sequence"/>
</dbReference>
<accession>A0A250WPJ7</accession>
<feature type="compositionally biased region" description="Polar residues" evidence="1">
    <location>
        <begin position="273"/>
        <end position="295"/>
    </location>
</feature>
<sequence length="295" mass="32260">MYDTSRCLKRWVPSVSCKGGLQSGSLHDKASSKNMALMEEGREKEQELEEFSNVDTAAQDKGGGVRGGREARAACMSNDTKIILVSVGEDPEPAESGQVVDSYEVMPVATCRTPFEEGCLPQDSATHSRGVKNNTFLGHNLASFRDKTRLMMQQAKHVVGDTPEAASEAAGVSAVCMEGRIMGKDNYEHLPHEAAHHNDDHDIHGRLAEYLSPKDRNPQTSKSSDSSSRRTTFSKAGDTLKAYAHQARHAMKHPKEAVAETAGRIMGRDNYQHPYNNPKCHSSASSYDPTQKTSP</sequence>
<evidence type="ECO:0000313" key="3">
    <source>
        <dbReference type="Proteomes" id="UP000232323"/>
    </source>
</evidence>
<dbReference type="EMBL" id="BEGY01000001">
    <property type="protein sequence ID" value="GAX72743.1"/>
    <property type="molecule type" value="Genomic_DNA"/>
</dbReference>
<keyword evidence="3" id="KW-1185">Reference proteome</keyword>
<comment type="caution">
    <text evidence="2">The sequence shown here is derived from an EMBL/GenBank/DDBJ whole genome shotgun (WGS) entry which is preliminary data.</text>
</comment>
<name>A0A250WPJ7_9CHLO</name>
<feature type="region of interest" description="Disordered" evidence="1">
    <location>
        <begin position="210"/>
        <end position="233"/>
    </location>
</feature>